<feature type="region of interest" description="Disordered" evidence="6">
    <location>
        <begin position="1"/>
        <end position="107"/>
    </location>
</feature>
<dbReference type="InterPro" id="IPR008847">
    <property type="entry name" value="Suf"/>
</dbReference>
<feature type="region of interest" description="Disordered" evidence="6">
    <location>
        <begin position="700"/>
        <end position="769"/>
    </location>
</feature>
<dbReference type="GO" id="GO:0005634">
    <property type="term" value="C:nucleus"/>
    <property type="evidence" value="ECO:0007669"/>
    <property type="project" value="UniProtKB-SubCell"/>
</dbReference>
<comment type="caution">
    <text evidence="8">The sequence shown here is derived from an EMBL/GenBank/DDBJ whole genome shotgun (WGS) entry which is preliminary data.</text>
</comment>
<dbReference type="Pfam" id="PF05843">
    <property type="entry name" value="Suf"/>
    <property type="match status" value="1"/>
</dbReference>
<evidence type="ECO:0000313" key="9">
    <source>
        <dbReference type="Proteomes" id="UP000242146"/>
    </source>
</evidence>
<name>A0A1X2GPT3_9FUNG</name>
<evidence type="ECO:0000259" key="7">
    <source>
        <dbReference type="Pfam" id="PF05843"/>
    </source>
</evidence>
<dbReference type="PANTHER" id="PTHR19980:SF0">
    <property type="entry name" value="CLEAVAGE STIMULATION FACTOR SUBUNIT 3"/>
    <property type="match status" value="1"/>
</dbReference>
<evidence type="ECO:0000256" key="3">
    <source>
        <dbReference type="ARBA" id="ARBA00023242"/>
    </source>
</evidence>
<dbReference type="STRING" id="101127.A0A1X2GPT3"/>
<keyword evidence="2" id="KW-0677">Repeat</keyword>
<evidence type="ECO:0000256" key="6">
    <source>
        <dbReference type="SAM" id="MobiDB-lite"/>
    </source>
</evidence>
<feature type="region of interest" description="Disordered" evidence="6">
    <location>
        <begin position="506"/>
        <end position="525"/>
    </location>
</feature>
<accession>A0A1X2GPT3</accession>
<dbReference type="SUPFAM" id="SSF48452">
    <property type="entry name" value="TPR-like"/>
    <property type="match status" value="2"/>
</dbReference>
<evidence type="ECO:0000256" key="5">
    <source>
        <dbReference type="SAM" id="Coils"/>
    </source>
</evidence>
<feature type="compositionally biased region" description="Basic residues" evidence="6">
    <location>
        <begin position="841"/>
        <end position="851"/>
    </location>
</feature>
<dbReference type="InterPro" id="IPR003107">
    <property type="entry name" value="HAT"/>
</dbReference>
<feature type="repeat" description="TPR" evidence="4">
    <location>
        <begin position="399"/>
        <end position="432"/>
    </location>
</feature>
<feature type="domain" description="Suppressor of forked" evidence="7">
    <location>
        <begin position="120"/>
        <end position="690"/>
    </location>
</feature>
<dbReference type="PROSITE" id="PS50005">
    <property type="entry name" value="TPR"/>
    <property type="match status" value="1"/>
</dbReference>
<evidence type="ECO:0000256" key="4">
    <source>
        <dbReference type="PROSITE-ProRule" id="PRU00339"/>
    </source>
</evidence>
<dbReference type="OrthoDB" id="26282at2759"/>
<dbReference type="GO" id="GO:0003729">
    <property type="term" value="F:mRNA binding"/>
    <property type="evidence" value="ECO:0007669"/>
    <property type="project" value="TreeGrafter"/>
</dbReference>
<dbReference type="SMART" id="SM00386">
    <property type="entry name" value="HAT"/>
    <property type="match status" value="10"/>
</dbReference>
<dbReference type="InterPro" id="IPR045243">
    <property type="entry name" value="Rna14-like"/>
</dbReference>
<keyword evidence="5" id="KW-0175">Coiled coil</keyword>
<dbReference type="InterPro" id="IPR011990">
    <property type="entry name" value="TPR-like_helical_dom_sf"/>
</dbReference>
<proteinExistence type="predicted"/>
<feature type="coiled-coil region" evidence="5">
    <location>
        <begin position="446"/>
        <end position="491"/>
    </location>
</feature>
<keyword evidence="4" id="KW-0802">TPR repeat</keyword>
<dbReference type="InterPro" id="IPR019734">
    <property type="entry name" value="TPR_rpt"/>
</dbReference>
<dbReference type="GO" id="GO:0031124">
    <property type="term" value="P:mRNA 3'-end processing"/>
    <property type="evidence" value="ECO:0007669"/>
    <property type="project" value="InterPro"/>
</dbReference>
<reference evidence="8 9" key="1">
    <citation type="submission" date="2016-07" db="EMBL/GenBank/DDBJ databases">
        <title>Pervasive Adenine N6-methylation of Active Genes in Fungi.</title>
        <authorList>
            <consortium name="DOE Joint Genome Institute"/>
            <person name="Mondo S.J."/>
            <person name="Dannebaum R.O."/>
            <person name="Kuo R.C."/>
            <person name="Labutti K."/>
            <person name="Haridas S."/>
            <person name="Kuo A."/>
            <person name="Salamov A."/>
            <person name="Ahrendt S.R."/>
            <person name="Lipzen A."/>
            <person name="Sullivan W."/>
            <person name="Andreopoulos W.B."/>
            <person name="Clum A."/>
            <person name="Lindquist E."/>
            <person name="Daum C."/>
            <person name="Ramamoorthy G.K."/>
            <person name="Gryganskyi A."/>
            <person name="Culley D."/>
            <person name="Magnuson J.K."/>
            <person name="James T.Y."/>
            <person name="O'Malley M.A."/>
            <person name="Stajich J.E."/>
            <person name="Spatafora J.W."/>
            <person name="Visel A."/>
            <person name="Grigoriev I.V."/>
        </authorList>
    </citation>
    <scope>NUCLEOTIDE SEQUENCE [LARGE SCALE GENOMIC DNA]</scope>
    <source>
        <strain evidence="8 9">NRRL 3301</strain>
    </source>
</reference>
<feature type="compositionally biased region" description="Polar residues" evidence="6">
    <location>
        <begin position="66"/>
        <end position="106"/>
    </location>
</feature>
<keyword evidence="3" id="KW-0539">Nucleus</keyword>
<organism evidence="8 9">
    <name type="scientific">Hesseltinella vesiculosa</name>
    <dbReference type="NCBI Taxonomy" id="101127"/>
    <lineage>
        <taxon>Eukaryota</taxon>
        <taxon>Fungi</taxon>
        <taxon>Fungi incertae sedis</taxon>
        <taxon>Mucoromycota</taxon>
        <taxon>Mucoromycotina</taxon>
        <taxon>Mucoromycetes</taxon>
        <taxon>Mucorales</taxon>
        <taxon>Cunninghamellaceae</taxon>
        <taxon>Hesseltinella</taxon>
    </lineage>
</organism>
<protein>
    <submittedName>
        <fullName evidence="8">Suf-domain-containing protein</fullName>
    </submittedName>
</protein>
<feature type="compositionally biased region" description="Polar residues" evidence="6">
    <location>
        <begin position="807"/>
        <end position="816"/>
    </location>
</feature>
<evidence type="ECO:0000313" key="8">
    <source>
        <dbReference type="EMBL" id="ORX58833.1"/>
    </source>
</evidence>
<feature type="region of interest" description="Disordered" evidence="6">
    <location>
        <begin position="807"/>
        <end position="893"/>
    </location>
</feature>
<keyword evidence="9" id="KW-1185">Reference proteome</keyword>
<evidence type="ECO:0000256" key="2">
    <source>
        <dbReference type="ARBA" id="ARBA00022737"/>
    </source>
</evidence>
<sequence>MEDQPVSEIASVDTPAETPDHPDQEIVSGTADPSDQLPAEDPIQSPPETPLTSEQQETGQDDGSALPTQDQSQKQQLKNSFDNSPSSWQIPLNIQPPANNNGNQPYEPTAAFLEKQSQERGRLEQLVNNNPQDLDAWDDLMHQVQKAGDMEAIRDVYERFLKLYPTSVKHWLDYLDTELKYNNCNEVEALFTRCLKSVLSVDLWNFYLDYIRRINTSNDGTLTPDAHDVIEKAYEYVLNNVGLDKDAGLIWMDYLHFLKAAAANGTWEEQRKMDSMRRAYTKAVSTPLNNVEQLWKDYDQWENNLNRLTAKKFLSEKSSSYMTARTALRESRPMMDGLRRNVIPRHPTWTDAEVKQLQLWKKYIQWERNNPLHLEDNSMLVDRVAFAYQQALLALRYYPEIWYDFAMYYLQEDKPDKTLAVLKQAMEILPSSLVLHFAYAELCESKNKLELVRETYDTLLEKLDQEIAEHQKQAAEQVDRLQQDLAEEISDMNLGEDVDGELREQVRGRERQVKREQDDVQDRAKKHTLDVSRQCTTVWIAYMRMARRTEGIKAARGIFSRARKSTNRTYHVFIASALMEYHNSKDGVVAGKIFGLAGKLFADDPGFVCEYLDFLIQMNDDNNTRALFERSLATLPSDKAAPVWKKFLDYENKYGDLASVKSVEKRMLAAIPGLTSNDTFLARHSYLDLDAKLEIDPLTKGRASTDTPHKKTKSKQHSKKMDMDDEPVTDMPTDRSPQAHGFGKSRAPTSSSQLPPPSSQQPKEQKDPQSMVTYILSRLPGPAIYNGPILNPMEMIELLRSVDLTMHGQSSNSLSGPQGPPSGHHHSGMPRGRGRGDGRRGGRGRGMKRKGGNRDDPDDEYAKHHRGMGPNRPPDFDVFRARQIKRHRDDPPM</sequence>
<evidence type="ECO:0000256" key="1">
    <source>
        <dbReference type="ARBA" id="ARBA00004123"/>
    </source>
</evidence>
<comment type="subcellular location">
    <subcellularLocation>
        <location evidence="1">Nucleus</location>
    </subcellularLocation>
</comment>
<dbReference type="AlphaFoldDB" id="A0A1X2GPT3"/>
<dbReference type="EMBL" id="MCGT01000006">
    <property type="protein sequence ID" value="ORX58833.1"/>
    <property type="molecule type" value="Genomic_DNA"/>
</dbReference>
<dbReference type="PANTHER" id="PTHR19980">
    <property type="entry name" value="RNA CLEAVAGE STIMULATION FACTOR"/>
    <property type="match status" value="1"/>
</dbReference>
<dbReference type="Gene3D" id="1.25.40.1040">
    <property type="match status" value="1"/>
</dbReference>
<gene>
    <name evidence="8" type="ORF">DM01DRAFT_1301544</name>
</gene>
<dbReference type="Proteomes" id="UP000242146">
    <property type="component" value="Unassembled WGS sequence"/>
</dbReference>